<dbReference type="AlphaFoldDB" id="A0A562VLW0"/>
<feature type="transmembrane region" description="Helical" evidence="7">
    <location>
        <begin position="90"/>
        <end position="112"/>
    </location>
</feature>
<keyword evidence="5 7" id="KW-0472">Membrane</keyword>
<dbReference type="InterPro" id="IPR001750">
    <property type="entry name" value="ND/Mrp_TM"/>
</dbReference>
<proteinExistence type="inferred from homology"/>
<feature type="transmembrane region" description="Helical" evidence="7">
    <location>
        <begin position="214"/>
        <end position="232"/>
    </location>
</feature>
<dbReference type="PANTHER" id="PTHR43507:SF1">
    <property type="entry name" value="NADH-UBIQUINONE OXIDOREDUCTASE CHAIN 4"/>
    <property type="match status" value="1"/>
</dbReference>
<feature type="transmembrane region" description="Helical" evidence="7">
    <location>
        <begin position="37"/>
        <end position="59"/>
    </location>
</feature>
<dbReference type="RefSeq" id="WP_145022909.1">
    <property type="nucleotide sequence ID" value="NZ_VLLN01000013.1"/>
</dbReference>
<dbReference type="GO" id="GO:0048039">
    <property type="term" value="F:ubiquinone binding"/>
    <property type="evidence" value="ECO:0007669"/>
    <property type="project" value="TreeGrafter"/>
</dbReference>
<dbReference type="GO" id="GO:0016020">
    <property type="term" value="C:membrane"/>
    <property type="evidence" value="ECO:0007669"/>
    <property type="project" value="UniProtKB-SubCell"/>
</dbReference>
<feature type="transmembrane region" description="Helical" evidence="7">
    <location>
        <begin position="416"/>
        <end position="436"/>
    </location>
</feature>
<evidence type="ECO:0000259" key="8">
    <source>
        <dbReference type="Pfam" id="PF00361"/>
    </source>
</evidence>
<comment type="subcellular location">
    <subcellularLocation>
        <location evidence="1">Endomembrane system</location>
        <topology evidence="1">Multi-pass membrane protein</topology>
    </subcellularLocation>
    <subcellularLocation>
        <location evidence="6">Membrane</location>
        <topology evidence="6">Multi-pass membrane protein</topology>
    </subcellularLocation>
</comment>
<dbReference type="PANTHER" id="PTHR43507">
    <property type="entry name" value="NADH-UBIQUINONE OXIDOREDUCTASE CHAIN 4"/>
    <property type="match status" value="1"/>
</dbReference>
<comment type="caution">
    <text evidence="9">The sequence shown here is derived from an EMBL/GenBank/DDBJ whole genome shotgun (WGS) entry which is preliminary data.</text>
</comment>
<feature type="transmembrane region" description="Helical" evidence="7">
    <location>
        <begin position="287"/>
        <end position="306"/>
    </location>
</feature>
<feature type="transmembrane region" description="Helical" evidence="7">
    <location>
        <begin position="344"/>
        <end position="361"/>
    </location>
</feature>
<feature type="transmembrane region" description="Helical" evidence="7">
    <location>
        <begin position="313"/>
        <end position="332"/>
    </location>
</feature>
<organism evidence="9 10">
    <name type="scientific">Geobacter argillaceus</name>
    <dbReference type="NCBI Taxonomy" id="345631"/>
    <lineage>
        <taxon>Bacteria</taxon>
        <taxon>Pseudomonadati</taxon>
        <taxon>Thermodesulfobacteriota</taxon>
        <taxon>Desulfuromonadia</taxon>
        <taxon>Geobacterales</taxon>
        <taxon>Geobacteraceae</taxon>
        <taxon>Geobacter</taxon>
    </lineage>
</organism>
<dbReference type="NCBIfam" id="TIGR01972">
    <property type="entry name" value="NDH_I_M"/>
    <property type="match status" value="1"/>
</dbReference>
<evidence type="ECO:0000313" key="10">
    <source>
        <dbReference type="Proteomes" id="UP000319449"/>
    </source>
</evidence>
<keyword evidence="4 7" id="KW-1133">Transmembrane helix</keyword>
<name>A0A562VLW0_9BACT</name>
<evidence type="ECO:0000256" key="6">
    <source>
        <dbReference type="RuleBase" id="RU000320"/>
    </source>
</evidence>
<evidence type="ECO:0000256" key="1">
    <source>
        <dbReference type="ARBA" id="ARBA00004127"/>
    </source>
</evidence>
<reference evidence="9 10" key="1">
    <citation type="submission" date="2019-07" db="EMBL/GenBank/DDBJ databases">
        <title>Genomic Encyclopedia of Archaeal and Bacterial Type Strains, Phase II (KMG-II): from individual species to whole genera.</title>
        <authorList>
            <person name="Goeker M."/>
        </authorList>
    </citation>
    <scope>NUCLEOTIDE SEQUENCE [LARGE SCALE GENOMIC DNA]</scope>
    <source>
        <strain evidence="9 10">ATCC BAA-1139</strain>
    </source>
</reference>
<protein>
    <submittedName>
        <fullName evidence="9">NADH dehydrogenase subunit M</fullName>
    </submittedName>
</protein>
<evidence type="ECO:0000256" key="4">
    <source>
        <dbReference type="ARBA" id="ARBA00022989"/>
    </source>
</evidence>
<feature type="transmembrane region" description="Helical" evidence="7">
    <location>
        <begin position="253"/>
        <end position="275"/>
    </location>
</feature>
<dbReference type="Proteomes" id="UP000319449">
    <property type="component" value="Unassembled WGS sequence"/>
</dbReference>
<dbReference type="GO" id="GO:0015990">
    <property type="term" value="P:electron transport coupled proton transport"/>
    <property type="evidence" value="ECO:0007669"/>
    <property type="project" value="TreeGrafter"/>
</dbReference>
<dbReference type="GO" id="GO:0003954">
    <property type="term" value="F:NADH dehydrogenase activity"/>
    <property type="evidence" value="ECO:0007669"/>
    <property type="project" value="TreeGrafter"/>
</dbReference>
<accession>A0A562VLW0</accession>
<feature type="transmembrane region" description="Helical" evidence="7">
    <location>
        <begin position="382"/>
        <end position="404"/>
    </location>
</feature>
<dbReference type="GO" id="GO:0012505">
    <property type="term" value="C:endomembrane system"/>
    <property type="evidence" value="ECO:0007669"/>
    <property type="project" value="UniProtKB-SubCell"/>
</dbReference>
<comment type="similarity">
    <text evidence="2">Belongs to the complex I subunit 4 family.</text>
</comment>
<dbReference type="OrthoDB" id="9805769at2"/>
<keyword evidence="3 6" id="KW-0812">Transmembrane</keyword>
<evidence type="ECO:0000256" key="5">
    <source>
        <dbReference type="ARBA" id="ARBA00023136"/>
    </source>
</evidence>
<evidence type="ECO:0000256" key="2">
    <source>
        <dbReference type="ARBA" id="ARBA00009025"/>
    </source>
</evidence>
<sequence>MTGYPLLSCLVFLPLLGVLCLLPVWQCRERAQKIALGFGLAELALSGWLTLEVAAARLLPGTRLPGFFLLEDLPWIGRLGARYTLGMDGISLLLVLLTAFVTVVGMVVSWNAIRERSSLHYSLLLVMESGIMGVFLALDLFLFYLFWEVMLVPMFFLIGIWGHGRRIYSAIKFFLYTLAGSLLMLLAIIGIYLLHGSQTGQYTFGLMSLTGTIIPAQAGVWLFAAFLLAFAIKFPLFPLHTWLPDAHTDAPTAGSVILAGLLLKTGAYGLIRFGYPLFPAAAKTLTPLLIIVAVIGILYASWVAFAQTDMKRLVAYSSVGHMGFVALGIAAWTPMALSGAVLQMVNHGVTTAALFALVGMLDERTGTREVAAYGGLWGKVPLLSGLFLLFAMASAGLPGLNNFVGEFLILTGTFRVQPLAAVLAFLGIVLPLAYTVKLVQEVLFLDERRPLSLPDLTFREGTILTVMALIDLYLGLHPKPVLDLLKVPVALLTGLTGGTP</sequence>
<feature type="transmembrane region" description="Helical" evidence="7">
    <location>
        <begin position="6"/>
        <end position="25"/>
    </location>
</feature>
<gene>
    <name evidence="9" type="ORF">JN12_02331</name>
</gene>
<feature type="transmembrane region" description="Helical" evidence="7">
    <location>
        <begin position="119"/>
        <end position="138"/>
    </location>
</feature>
<dbReference type="PRINTS" id="PR01437">
    <property type="entry name" value="NUOXDRDTASE4"/>
</dbReference>
<keyword evidence="10" id="KW-1185">Reference proteome</keyword>
<dbReference type="InterPro" id="IPR010227">
    <property type="entry name" value="NADH_Q_OxRdtase_chainM/4"/>
</dbReference>
<dbReference type="Pfam" id="PF00361">
    <property type="entry name" value="Proton_antipo_M"/>
    <property type="match status" value="1"/>
</dbReference>
<evidence type="ECO:0000256" key="3">
    <source>
        <dbReference type="ARBA" id="ARBA00022692"/>
    </source>
</evidence>
<evidence type="ECO:0000256" key="7">
    <source>
        <dbReference type="SAM" id="Phobius"/>
    </source>
</evidence>
<feature type="transmembrane region" description="Helical" evidence="7">
    <location>
        <begin position="144"/>
        <end position="161"/>
    </location>
</feature>
<dbReference type="EMBL" id="VLLN01000013">
    <property type="protein sequence ID" value="TWJ18880.1"/>
    <property type="molecule type" value="Genomic_DNA"/>
</dbReference>
<feature type="transmembrane region" description="Helical" evidence="7">
    <location>
        <begin position="173"/>
        <end position="194"/>
    </location>
</feature>
<dbReference type="InterPro" id="IPR003918">
    <property type="entry name" value="NADH_UbQ_OxRdtase"/>
</dbReference>
<dbReference type="GO" id="GO:0008137">
    <property type="term" value="F:NADH dehydrogenase (ubiquinone) activity"/>
    <property type="evidence" value="ECO:0007669"/>
    <property type="project" value="InterPro"/>
</dbReference>
<feature type="domain" description="NADH:quinone oxidoreductase/Mrp antiporter transmembrane" evidence="8">
    <location>
        <begin position="137"/>
        <end position="428"/>
    </location>
</feature>
<evidence type="ECO:0000313" key="9">
    <source>
        <dbReference type="EMBL" id="TWJ18880.1"/>
    </source>
</evidence>
<dbReference type="GO" id="GO:0042773">
    <property type="term" value="P:ATP synthesis coupled electron transport"/>
    <property type="evidence" value="ECO:0007669"/>
    <property type="project" value="InterPro"/>
</dbReference>